<keyword evidence="7 15" id="KW-0378">Hydrolase</keyword>
<dbReference type="InterPro" id="IPR045090">
    <property type="entry name" value="Pept_M3A_M3B"/>
</dbReference>
<dbReference type="CDD" id="cd06456">
    <property type="entry name" value="M3A_DCP"/>
    <property type="match status" value="1"/>
</dbReference>
<evidence type="ECO:0000256" key="10">
    <source>
        <dbReference type="ARBA" id="ARBA00052506"/>
    </source>
</evidence>
<proteinExistence type="inferred from homology"/>
<evidence type="ECO:0000256" key="5">
    <source>
        <dbReference type="ARBA" id="ARBA00022670"/>
    </source>
</evidence>
<feature type="chain" id="PRO_5031114361" description="Dipeptidyl carboxypeptidase" evidence="16">
    <location>
        <begin position="25"/>
        <end position="712"/>
    </location>
</feature>
<dbReference type="EMBL" id="JACHNY010000002">
    <property type="protein sequence ID" value="MBB4617382.1"/>
    <property type="molecule type" value="Genomic_DNA"/>
</dbReference>
<dbReference type="Gene3D" id="1.10.1370.40">
    <property type="match status" value="3"/>
</dbReference>
<keyword evidence="9 15" id="KW-0482">Metalloprotease</keyword>
<protein>
    <recommendedName>
        <fullName evidence="13">Dipeptidyl carboxypeptidase</fullName>
        <ecNumber evidence="12">3.4.15.5</ecNumber>
    </recommendedName>
    <alternativeName>
        <fullName evidence="14">Peptidyl-dipeptidase Dcp</fullName>
    </alternativeName>
</protein>
<dbReference type="Pfam" id="PF01432">
    <property type="entry name" value="Peptidase_M3"/>
    <property type="match status" value="1"/>
</dbReference>
<reference evidence="18 19" key="1">
    <citation type="submission" date="2020-08" db="EMBL/GenBank/DDBJ databases">
        <title>Genomic Encyclopedia of Type Strains, Phase IV (KMG-IV): sequencing the most valuable type-strain genomes for metagenomic binning, comparative biology and taxonomic classification.</title>
        <authorList>
            <person name="Goeker M."/>
        </authorList>
    </citation>
    <scope>NUCLEOTIDE SEQUENCE [LARGE SCALE GENOMIC DNA]</scope>
    <source>
        <strain evidence="18 19">DSM 15867</strain>
    </source>
</reference>
<feature type="domain" description="Peptidase M3A/M3B catalytic" evidence="17">
    <location>
        <begin position="258"/>
        <end position="706"/>
    </location>
</feature>
<dbReference type="GO" id="GO:0004222">
    <property type="term" value="F:metalloendopeptidase activity"/>
    <property type="evidence" value="ECO:0007669"/>
    <property type="project" value="InterPro"/>
</dbReference>
<dbReference type="PROSITE" id="PS51257">
    <property type="entry name" value="PROKAR_LIPOPROTEIN"/>
    <property type="match status" value="1"/>
</dbReference>
<evidence type="ECO:0000256" key="7">
    <source>
        <dbReference type="ARBA" id="ARBA00022801"/>
    </source>
</evidence>
<keyword evidence="16" id="KW-0732">Signal</keyword>
<comment type="subcellular location">
    <subcellularLocation>
        <location evidence="1">Cytoplasm</location>
    </subcellularLocation>
</comment>
<comment type="similarity">
    <text evidence="2 15">Belongs to the peptidase M3 family.</text>
</comment>
<evidence type="ECO:0000256" key="14">
    <source>
        <dbReference type="ARBA" id="ARBA00075608"/>
    </source>
</evidence>
<dbReference type="EC" id="3.4.15.5" evidence="12"/>
<dbReference type="RefSeq" id="WP_184113100.1">
    <property type="nucleotide sequence ID" value="NZ_JACHNY010000002.1"/>
</dbReference>
<dbReference type="GO" id="GO:0006508">
    <property type="term" value="P:proteolysis"/>
    <property type="evidence" value="ECO:0007669"/>
    <property type="project" value="UniProtKB-KW"/>
</dbReference>
<dbReference type="PANTHER" id="PTHR43660">
    <property type="entry name" value="DIPEPTIDYL CARBOXYPEPTIDASE"/>
    <property type="match status" value="1"/>
</dbReference>
<evidence type="ECO:0000256" key="6">
    <source>
        <dbReference type="ARBA" id="ARBA00022723"/>
    </source>
</evidence>
<dbReference type="AlphaFoldDB" id="A0A7W7AJW0"/>
<keyword evidence="3" id="KW-0963">Cytoplasm</keyword>
<keyword evidence="19" id="KW-1185">Reference proteome</keyword>
<evidence type="ECO:0000256" key="13">
    <source>
        <dbReference type="ARBA" id="ARBA00070755"/>
    </source>
</evidence>
<dbReference type="InterPro" id="IPR001567">
    <property type="entry name" value="Pept_M3A_M3B_dom"/>
</dbReference>
<evidence type="ECO:0000256" key="12">
    <source>
        <dbReference type="ARBA" id="ARBA00066668"/>
    </source>
</evidence>
<dbReference type="FunFam" id="3.40.390.10:FF:000009">
    <property type="entry name" value="Oligopeptidase A"/>
    <property type="match status" value="1"/>
</dbReference>
<keyword evidence="5 15" id="KW-0645">Protease</keyword>
<evidence type="ECO:0000256" key="11">
    <source>
        <dbReference type="ARBA" id="ARBA00054529"/>
    </source>
</evidence>
<evidence type="ECO:0000256" key="1">
    <source>
        <dbReference type="ARBA" id="ARBA00004496"/>
    </source>
</evidence>
<dbReference type="FunFam" id="1.10.1370.40:FF:000001">
    <property type="entry name" value="Dipeptidyl carboxypeptidase II"/>
    <property type="match status" value="1"/>
</dbReference>
<keyword evidence="8 15" id="KW-0862">Zinc</keyword>
<dbReference type="GO" id="GO:0005829">
    <property type="term" value="C:cytosol"/>
    <property type="evidence" value="ECO:0007669"/>
    <property type="project" value="UniProtKB-ARBA"/>
</dbReference>
<dbReference type="GO" id="GO:0008241">
    <property type="term" value="F:peptidyl-dipeptidase activity"/>
    <property type="evidence" value="ECO:0007669"/>
    <property type="project" value="UniProtKB-EC"/>
</dbReference>
<gene>
    <name evidence="18" type="ORF">GGQ96_001502</name>
</gene>
<evidence type="ECO:0000259" key="17">
    <source>
        <dbReference type="Pfam" id="PF01432"/>
    </source>
</evidence>
<evidence type="ECO:0000256" key="8">
    <source>
        <dbReference type="ARBA" id="ARBA00022833"/>
    </source>
</evidence>
<accession>A0A7W7AJW0</accession>
<sequence>MTRSLLLRSCAAACLLAACITAAAADAQTARVNPLTVQSDLPFQAPRFDRIQDSDYQPAIERGIAEQAAEMTRIANDPAAPTFDNTIVAMERSGRILDRAGQAFSAVVGANTNPVLDKVQEAVAPKLAAHADSIFLDPRLFARVKSLYDRRATLKLTPEQAQVLDITYNNFIHAGAKLSAGDQAKLRVLNGKLSTLETAFQQKLLAAAKGGALVVDDKARLAGLDDAQIAAAGQAAQERGLTGKYLLPLQNTTQQPMLQSLSDRATRQALFDASWNRAERGDANDTRSTIVQLAALRAQKAQLLGYPNYAAYVLYDQMAKTPQAAKAFMQRLIPATAAEQKREAAEIQKVIAANGGDFQLKPWDWDRYAEMVRKAKYDLDENEVKPYFEINRVLQDGVFYAANQLYGLTFKERKDLPVYQPDVRVFTVYDKDGSELGLMYFDYWKRDNKNGGAWMSNFVGQSKLLGTKPVIYNVANFTKPAPGQPALISFDDVTTMFHEFGHALHGLFANQTYPTVSGTNTARDWVEFPSQFNEHWALDPKVLAHYAKDYRTGAPMPAALVAKVKNAAKFNQGYALGELIASAMLDQDWHSLPASAGPQDVDAFEAKSLGQMGLDTADVPPRYRSSYFLHIWANGYAAGYYAYLWTQMLDDDAYAWFEKHGGMTRANGQRFRDMILSKGHSEDYGTMFRAFYGKDPDIGPMLEDRGLTGTAN</sequence>
<feature type="signal peptide" evidence="16">
    <location>
        <begin position="1"/>
        <end position="24"/>
    </location>
</feature>
<keyword evidence="4 18" id="KW-0121">Carboxypeptidase</keyword>
<dbReference type="Proteomes" id="UP000574769">
    <property type="component" value="Unassembled WGS sequence"/>
</dbReference>
<dbReference type="GO" id="GO:0004180">
    <property type="term" value="F:carboxypeptidase activity"/>
    <property type="evidence" value="ECO:0007669"/>
    <property type="project" value="UniProtKB-KW"/>
</dbReference>
<evidence type="ECO:0000256" key="4">
    <source>
        <dbReference type="ARBA" id="ARBA00022645"/>
    </source>
</evidence>
<name>A0A7W7AJW0_9SPHN</name>
<dbReference type="GO" id="GO:0046872">
    <property type="term" value="F:metal ion binding"/>
    <property type="evidence" value="ECO:0007669"/>
    <property type="project" value="UniProtKB-UniRule"/>
</dbReference>
<evidence type="ECO:0000313" key="18">
    <source>
        <dbReference type="EMBL" id="MBB4617382.1"/>
    </source>
</evidence>
<keyword evidence="6 15" id="KW-0479">Metal-binding</keyword>
<evidence type="ECO:0000256" key="2">
    <source>
        <dbReference type="ARBA" id="ARBA00006040"/>
    </source>
</evidence>
<dbReference type="PANTHER" id="PTHR43660:SF1">
    <property type="entry name" value="DIPEPTIDYL CARBOXYPEPTIDASE"/>
    <property type="match status" value="1"/>
</dbReference>
<dbReference type="SUPFAM" id="SSF55486">
    <property type="entry name" value="Metalloproteases ('zincins'), catalytic domain"/>
    <property type="match status" value="1"/>
</dbReference>
<evidence type="ECO:0000256" key="9">
    <source>
        <dbReference type="ARBA" id="ARBA00023049"/>
    </source>
</evidence>
<organism evidence="18 19">
    <name type="scientific">Sphingomonas abaci</name>
    <dbReference type="NCBI Taxonomy" id="237611"/>
    <lineage>
        <taxon>Bacteria</taxon>
        <taxon>Pseudomonadati</taxon>
        <taxon>Pseudomonadota</taxon>
        <taxon>Alphaproteobacteria</taxon>
        <taxon>Sphingomonadales</taxon>
        <taxon>Sphingomonadaceae</taxon>
        <taxon>Sphingomonas</taxon>
    </lineage>
</organism>
<comment type="cofactor">
    <cofactor evidence="15">
        <name>Zn(2+)</name>
        <dbReference type="ChEBI" id="CHEBI:29105"/>
    </cofactor>
    <text evidence="15">Binds 1 zinc ion.</text>
</comment>
<evidence type="ECO:0000256" key="3">
    <source>
        <dbReference type="ARBA" id="ARBA00022490"/>
    </source>
</evidence>
<comment type="function">
    <text evidence="11">Removes dipeptides from the C-termini of N-blocked tripeptides, tetrapeptides and larger peptides.</text>
</comment>
<comment type="caution">
    <text evidence="18">The sequence shown here is derived from an EMBL/GenBank/DDBJ whole genome shotgun (WGS) entry which is preliminary data.</text>
</comment>
<evidence type="ECO:0000313" key="19">
    <source>
        <dbReference type="Proteomes" id="UP000574769"/>
    </source>
</evidence>
<evidence type="ECO:0000256" key="16">
    <source>
        <dbReference type="SAM" id="SignalP"/>
    </source>
</evidence>
<dbReference type="InterPro" id="IPR034005">
    <property type="entry name" value="M3A_DCP"/>
</dbReference>
<evidence type="ECO:0000256" key="15">
    <source>
        <dbReference type="RuleBase" id="RU003435"/>
    </source>
</evidence>
<comment type="catalytic activity">
    <reaction evidence="10">
        <text>Hydrolysis of unblocked, C-terminal dipeptides from oligopeptides, with broad specificity. Does not hydrolyze bonds in which P1' is Pro, or both P1 and P1' are Gly.</text>
        <dbReference type="EC" id="3.4.15.5"/>
    </reaction>
</comment>